<dbReference type="EMBL" id="HE601047">
    <property type="protein sequence ID" value="CAP36363.2"/>
    <property type="molecule type" value="Genomic_DNA"/>
</dbReference>
<dbReference type="AlphaFoldDB" id="A8XUN8"/>
<evidence type="ECO:0000313" key="5">
    <source>
        <dbReference type="WormBase" id="CBG19055"/>
    </source>
</evidence>
<dbReference type="SUPFAM" id="SSF81321">
    <property type="entry name" value="Family A G protein-coupled receptor-like"/>
    <property type="match status" value="1"/>
</dbReference>
<dbReference type="KEGG" id="cbr:CBG_19055"/>
<dbReference type="PANTHER" id="PTHR23017">
    <property type="entry name" value="SERPENTINE RECEPTOR, CLASS X"/>
    <property type="match status" value="1"/>
</dbReference>
<feature type="transmembrane region" description="Helical" evidence="1">
    <location>
        <begin position="182"/>
        <end position="203"/>
    </location>
</feature>
<reference evidence="3 4" key="1">
    <citation type="journal article" date="2003" name="PLoS Biol.">
        <title>The genome sequence of Caenorhabditis briggsae: a platform for comparative genomics.</title>
        <authorList>
            <person name="Stein L.D."/>
            <person name="Bao Z."/>
            <person name="Blasiar D."/>
            <person name="Blumenthal T."/>
            <person name="Brent M.R."/>
            <person name="Chen N."/>
            <person name="Chinwalla A."/>
            <person name="Clarke L."/>
            <person name="Clee C."/>
            <person name="Coghlan A."/>
            <person name="Coulson A."/>
            <person name="D'Eustachio P."/>
            <person name="Fitch D.H."/>
            <person name="Fulton L.A."/>
            <person name="Fulton R.E."/>
            <person name="Griffiths-Jones S."/>
            <person name="Harris T.W."/>
            <person name="Hillier L.W."/>
            <person name="Kamath R."/>
            <person name="Kuwabara P.E."/>
            <person name="Mardis E.R."/>
            <person name="Marra M.A."/>
            <person name="Miner T.L."/>
            <person name="Minx P."/>
            <person name="Mullikin J.C."/>
            <person name="Plumb R.W."/>
            <person name="Rogers J."/>
            <person name="Schein J.E."/>
            <person name="Sohrmann M."/>
            <person name="Spieth J."/>
            <person name="Stajich J.E."/>
            <person name="Wei C."/>
            <person name="Willey D."/>
            <person name="Wilson R.K."/>
            <person name="Durbin R."/>
            <person name="Waterston R.H."/>
        </authorList>
    </citation>
    <scope>NUCLEOTIDE SEQUENCE [LARGE SCALE GENOMIC DNA]</scope>
    <source>
        <strain evidence="3 4">AF16</strain>
    </source>
</reference>
<keyword evidence="1" id="KW-1133">Transmembrane helix</keyword>
<evidence type="ECO:0000259" key="2">
    <source>
        <dbReference type="Pfam" id="PF10328"/>
    </source>
</evidence>
<dbReference type="InterPro" id="IPR019430">
    <property type="entry name" value="7TM_GPCR_serpentine_rcpt_Srx"/>
</dbReference>
<keyword evidence="1" id="KW-0472">Membrane</keyword>
<sequence>MRDQYIIVLITLMVISSYILFLMVTFQITSFGIITNVLVYCSVRKLSSMSNSFGIITRNQAVCNTIICSIFFFFIIPMQMKLSDELISHSDYIGIWATSIYDISNLSHVFIAINRFCAVFLPLHYDKLFTVSRTKRIRNIIWIFSFAKCIIIYEVFICYNMYYPEAWTLAYIDTPECITYTWYTDFVFNTTLVVFTISVNLLTACKAGKTTKRILRSTTGSTISKQKQREINFIKQTFFQGTSIFAGQVSYYVIAPFVENFILIFVLSALWAFMHAVEGGIILASNQEIRRMLSWKKKKPTTIFISSGT</sequence>
<feature type="transmembrane region" description="Helical" evidence="1">
    <location>
        <begin position="237"/>
        <end position="255"/>
    </location>
</feature>
<feature type="transmembrane region" description="Helical" evidence="1">
    <location>
        <begin position="6"/>
        <end position="39"/>
    </location>
</feature>
<reference evidence="3 4" key="2">
    <citation type="journal article" date="2011" name="PLoS Genet.">
        <title>Caenorhabditis briggsae recombinant inbred line genotypes reveal inter-strain incompatibility and the evolution of recombination.</title>
        <authorList>
            <person name="Ross J.A."/>
            <person name="Koboldt D.C."/>
            <person name="Staisch J.E."/>
            <person name="Chamberlin H.M."/>
            <person name="Gupta B.P."/>
            <person name="Miller R.D."/>
            <person name="Baird S.E."/>
            <person name="Haag E.S."/>
        </authorList>
    </citation>
    <scope>NUCLEOTIDE SEQUENCE [LARGE SCALE GENOMIC DNA]</scope>
    <source>
        <strain evidence="3 4">AF16</strain>
    </source>
</reference>
<keyword evidence="4" id="KW-1185">Reference proteome</keyword>
<dbReference type="OMA" id="WALAICI"/>
<dbReference type="PANTHER" id="PTHR23017:SF42">
    <property type="entry name" value="G-PROTEIN COUPLED RECEPTORS FAMILY 1 PROFILE DOMAIN-CONTAINING PROTEIN"/>
    <property type="match status" value="1"/>
</dbReference>
<dbReference type="CDD" id="cd00637">
    <property type="entry name" value="7tm_classA_rhodopsin-like"/>
    <property type="match status" value="1"/>
</dbReference>
<dbReference type="InParanoid" id="A8XUN8"/>
<name>A8XUN8_CAEBR</name>
<dbReference type="Proteomes" id="UP000008549">
    <property type="component" value="Unassembled WGS sequence"/>
</dbReference>
<evidence type="ECO:0000256" key="1">
    <source>
        <dbReference type="SAM" id="Phobius"/>
    </source>
</evidence>
<feature type="transmembrane region" description="Helical" evidence="1">
    <location>
        <begin position="60"/>
        <end position="80"/>
    </location>
</feature>
<dbReference type="CTD" id="8579350"/>
<keyword evidence="1" id="KW-0812">Transmembrane</keyword>
<evidence type="ECO:0000313" key="3">
    <source>
        <dbReference type="EMBL" id="CAP36363.2"/>
    </source>
</evidence>
<dbReference type="Pfam" id="PF10328">
    <property type="entry name" value="7TM_GPCR_Srx"/>
    <property type="match status" value="1"/>
</dbReference>
<protein>
    <submittedName>
        <fullName evidence="3">Protein CBG19055</fullName>
    </submittedName>
</protein>
<dbReference type="WormBase" id="CBG19055">
    <property type="protein sequence ID" value="CBP27914"/>
    <property type="gene ID" value="WBGene00038334"/>
</dbReference>
<feature type="domain" description="7TM GPCR serpentine receptor class x (Srx)" evidence="2">
    <location>
        <begin position="26"/>
        <end position="286"/>
    </location>
</feature>
<dbReference type="RefSeq" id="XP_045096657.1">
    <property type="nucleotide sequence ID" value="XM_045237869.1"/>
</dbReference>
<gene>
    <name evidence="3 5" type="ORF">CBG19055</name>
    <name evidence="3" type="ORF">CBG_19055</name>
</gene>
<feature type="transmembrane region" description="Helical" evidence="1">
    <location>
        <begin position="261"/>
        <end position="284"/>
    </location>
</feature>
<feature type="transmembrane region" description="Helical" evidence="1">
    <location>
        <begin position="141"/>
        <end position="162"/>
    </location>
</feature>
<dbReference type="Gene3D" id="1.20.1070.10">
    <property type="entry name" value="Rhodopsin 7-helix transmembrane proteins"/>
    <property type="match status" value="1"/>
</dbReference>
<organism evidence="3 4">
    <name type="scientific">Caenorhabditis briggsae</name>
    <dbReference type="NCBI Taxonomy" id="6238"/>
    <lineage>
        <taxon>Eukaryota</taxon>
        <taxon>Metazoa</taxon>
        <taxon>Ecdysozoa</taxon>
        <taxon>Nematoda</taxon>
        <taxon>Chromadorea</taxon>
        <taxon>Rhabditida</taxon>
        <taxon>Rhabditina</taxon>
        <taxon>Rhabditomorpha</taxon>
        <taxon>Rhabditoidea</taxon>
        <taxon>Rhabditidae</taxon>
        <taxon>Peloderinae</taxon>
        <taxon>Caenorhabditis</taxon>
    </lineage>
</organism>
<accession>A8XUN8</accession>
<dbReference type="HOGENOM" id="CLU_059630_0_0_1"/>
<dbReference type="GeneID" id="8579350"/>
<evidence type="ECO:0000313" key="4">
    <source>
        <dbReference type="Proteomes" id="UP000008549"/>
    </source>
</evidence>
<proteinExistence type="predicted"/>